<protein>
    <recommendedName>
        <fullName evidence="4">Lipoprotein</fullName>
    </recommendedName>
</protein>
<dbReference type="RefSeq" id="WP_151667644.1">
    <property type="nucleotide sequence ID" value="NZ_WBVO01000007.1"/>
</dbReference>
<dbReference type="EMBL" id="WBVO01000007">
    <property type="protein sequence ID" value="KAB2809821.1"/>
    <property type="molecule type" value="Genomic_DNA"/>
</dbReference>
<reference evidence="2 3" key="1">
    <citation type="submission" date="2019-09" db="EMBL/GenBank/DDBJ databases">
        <title>Genomes of family Cryomorphaceae.</title>
        <authorList>
            <person name="Bowman J.P."/>
        </authorList>
    </citation>
    <scope>NUCLEOTIDE SEQUENCE [LARGE SCALE GENOMIC DNA]</scope>
    <source>
        <strain evidence="2 3">LMG 25704</strain>
    </source>
</reference>
<gene>
    <name evidence="2" type="ORF">F8C67_09720</name>
</gene>
<keyword evidence="1" id="KW-0732">Signal</keyword>
<feature type="chain" id="PRO_5027057133" description="Lipoprotein" evidence="1">
    <location>
        <begin position="22"/>
        <end position="204"/>
    </location>
</feature>
<organism evidence="2 3">
    <name type="scientific">Phaeocystidibacter luteus</name>
    <dbReference type="NCBI Taxonomy" id="911197"/>
    <lineage>
        <taxon>Bacteria</taxon>
        <taxon>Pseudomonadati</taxon>
        <taxon>Bacteroidota</taxon>
        <taxon>Flavobacteriia</taxon>
        <taxon>Flavobacteriales</taxon>
        <taxon>Phaeocystidibacteraceae</taxon>
        <taxon>Phaeocystidibacter</taxon>
    </lineage>
</organism>
<evidence type="ECO:0000313" key="3">
    <source>
        <dbReference type="Proteomes" id="UP000468650"/>
    </source>
</evidence>
<sequence>MQLLPLFNKSKVLALCLFTLALSCSKPSSIPAGYYNQEDLLERYNLDVVFTHKYSLDDSETRRALIVLVDSNRSEYRFLMTSDYSGGWHLLSIPHVDSVHRISSTLTREYIAFDDSTWFEPFTFKVIRDYTVEFDEGQGIGYGILFRPEYRDVFTLENTPRSPESDKIFQSWYLSGDELIDLNCDSIYRTDVQSIYCVQFHDEE</sequence>
<evidence type="ECO:0000313" key="2">
    <source>
        <dbReference type="EMBL" id="KAB2809821.1"/>
    </source>
</evidence>
<accession>A0A6N6RKA8</accession>
<name>A0A6N6RKA8_9FLAO</name>
<dbReference type="Proteomes" id="UP000468650">
    <property type="component" value="Unassembled WGS sequence"/>
</dbReference>
<evidence type="ECO:0008006" key="4">
    <source>
        <dbReference type="Google" id="ProtNLM"/>
    </source>
</evidence>
<proteinExistence type="predicted"/>
<evidence type="ECO:0000256" key="1">
    <source>
        <dbReference type="SAM" id="SignalP"/>
    </source>
</evidence>
<dbReference type="AlphaFoldDB" id="A0A6N6RKA8"/>
<feature type="signal peptide" evidence="1">
    <location>
        <begin position="1"/>
        <end position="21"/>
    </location>
</feature>
<keyword evidence="3" id="KW-1185">Reference proteome</keyword>
<comment type="caution">
    <text evidence="2">The sequence shown here is derived from an EMBL/GenBank/DDBJ whole genome shotgun (WGS) entry which is preliminary data.</text>
</comment>